<proteinExistence type="predicted"/>
<dbReference type="PANTHER" id="PTHR32309:SF13">
    <property type="entry name" value="FERRIC ENTEROBACTIN TRANSPORT PROTEIN FEPE"/>
    <property type="match status" value="1"/>
</dbReference>
<evidence type="ECO:0000256" key="5">
    <source>
        <dbReference type="ARBA" id="ARBA00023136"/>
    </source>
</evidence>
<evidence type="ECO:0000256" key="2">
    <source>
        <dbReference type="ARBA" id="ARBA00022475"/>
    </source>
</evidence>
<keyword evidence="4 6" id="KW-1133">Transmembrane helix</keyword>
<evidence type="ECO:0000256" key="3">
    <source>
        <dbReference type="ARBA" id="ARBA00022692"/>
    </source>
</evidence>
<feature type="transmembrane region" description="Helical" evidence="6">
    <location>
        <begin position="39"/>
        <end position="59"/>
    </location>
</feature>
<sequence>MTEKNLVTPFQSGALTLAATRDDEIDLAELFHALWRGRWWIISSGVLCTVLAVAIALWLPNVYHAEAKLSPSAEQQGGGLSALAGQFGGLASLAGINLGGGGTDKVGLAIEVAKSRKFVTTFIRQHRLEVPLMAVTKMDKQSGELVVDPEIYDTAQGKWVREVKPPKTVAPSDWELYKAFMELFSIEQDKKSGMVTVGVDYFSPDVAKQWVDWLVADLNATMKQRDQADTERNIAYLKTQLEKTAVADMQAVFYKLIEEQTKTLMLAEVNPEYVFKTLDPAVVPEEKAKPKRALMVVLGGILGGMLGIMLVLARHALRRQKEPVL</sequence>
<evidence type="ECO:0000259" key="7">
    <source>
        <dbReference type="Pfam" id="PF02706"/>
    </source>
</evidence>
<comment type="caution">
    <text evidence="9">The sequence shown here is derived from an EMBL/GenBank/DDBJ whole genome shotgun (WGS) entry which is preliminary data.</text>
</comment>
<protein>
    <submittedName>
        <fullName evidence="9">Wzz/FepE/Etk N-terminal domain-containing protein</fullName>
    </submittedName>
</protein>
<gene>
    <name evidence="9" type="ORF">ACFOSS_16605</name>
</gene>
<dbReference type="InterPro" id="IPR003856">
    <property type="entry name" value="LPS_length_determ_N"/>
</dbReference>
<evidence type="ECO:0000313" key="10">
    <source>
        <dbReference type="Proteomes" id="UP001595692"/>
    </source>
</evidence>
<keyword evidence="2" id="KW-1003">Cell membrane</keyword>
<evidence type="ECO:0000256" key="4">
    <source>
        <dbReference type="ARBA" id="ARBA00022989"/>
    </source>
</evidence>
<dbReference type="InterPro" id="IPR050445">
    <property type="entry name" value="Bact_polysacc_biosynth/exp"/>
</dbReference>
<dbReference type="Proteomes" id="UP001595692">
    <property type="component" value="Unassembled WGS sequence"/>
</dbReference>
<feature type="domain" description="Tyrosine-protein kinase G-rich" evidence="8">
    <location>
        <begin position="251"/>
        <end position="316"/>
    </location>
</feature>
<dbReference type="InterPro" id="IPR032807">
    <property type="entry name" value="GNVR"/>
</dbReference>
<evidence type="ECO:0000313" key="9">
    <source>
        <dbReference type="EMBL" id="MFC3915065.1"/>
    </source>
</evidence>
<name>A0ABV8CSQ7_9GAMM</name>
<dbReference type="Pfam" id="PF13807">
    <property type="entry name" value="GNVR"/>
    <property type="match status" value="1"/>
</dbReference>
<keyword evidence="3 6" id="KW-0812">Transmembrane</keyword>
<feature type="domain" description="Polysaccharide chain length determinant N-terminal" evidence="7">
    <location>
        <begin position="23"/>
        <end position="125"/>
    </location>
</feature>
<accession>A0ABV8CSQ7</accession>
<keyword evidence="10" id="KW-1185">Reference proteome</keyword>
<keyword evidence="5 6" id="KW-0472">Membrane</keyword>
<feature type="transmembrane region" description="Helical" evidence="6">
    <location>
        <begin position="293"/>
        <end position="317"/>
    </location>
</feature>
<reference evidence="10" key="1">
    <citation type="journal article" date="2019" name="Int. J. Syst. Evol. Microbiol.">
        <title>The Global Catalogue of Microorganisms (GCM) 10K type strain sequencing project: providing services to taxonomists for standard genome sequencing and annotation.</title>
        <authorList>
            <consortium name="The Broad Institute Genomics Platform"/>
            <consortium name="The Broad Institute Genome Sequencing Center for Infectious Disease"/>
            <person name="Wu L."/>
            <person name="Ma J."/>
        </authorList>
    </citation>
    <scope>NUCLEOTIDE SEQUENCE [LARGE SCALE GENOMIC DNA]</scope>
    <source>
        <strain evidence="10">CCUG 54939</strain>
    </source>
</reference>
<organism evidence="9 10">
    <name type="scientific">Pseudaeromonas sharmana</name>
    <dbReference type="NCBI Taxonomy" id="328412"/>
    <lineage>
        <taxon>Bacteria</taxon>
        <taxon>Pseudomonadati</taxon>
        <taxon>Pseudomonadota</taxon>
        <taxon>Gammaproteobacteria</taxon>
        <taxon>Aeromonadales</taxon>
        <taxon>Aeromonadaceae</taxon>
        <taxon>Pseudaeromonas</taxon>
    </lineage>
</organism>
<comment type="subcellular location">
    <subcellularLocation>
        <location evidence="1">Cell membrane</location>
        <topology evidence="1">Multi-pass membrane protein</topology>
    </subcellularLocation>
</comment>
<dbReference type="PANTHER" id="PTHR32309">
    <property type="entry name" value="TYROSINE-PROTEIN KINASE"/>
    <property type="match status" value="1"/>
</dbReference>
<dbReference type="RefSeq" id="WP_377154710.1">
    <property type="nucleotide sequence ID" value="NZ_JBHSAF010000015.1"/>
</dbReference>
<evidence type="ECO:0000259" key="8">
    <source>
        <dbReference type="Pfam" id="PF13807"/>
    </source>
</evidence>
<evidence type="ECO:0000256" key="1">
    <source>
        <dbReference type="ARBA" id="ARBA00004651"/>
    </source>
</evidence>
<dbReference type="EMBL" id="JBHSAF010000015">
    <property type="protein sequence ID" value="MFC3915065.1"/>
    <property type="molecule type" value="Genomic_DNA"/>
</dbReference>
<evidence type="ECO:0000256" key="6">
    <source>
        <dbReference type="SAM" id="Phobius"/>
    </source>
</evidence>
<dbReference type="Pfam" id="PF02706">
    <property type="entry name" value="Wzz"/>
    <property type="match status" value="1"/>
</dbReference>